<evidence type="ECO:0000313" key="2">
    <source>
        <dbReference type="EMBL" id="KIL49966.1"/>
    </source>
</evidence>
<name>A0A0C2W018_9BACL</name>
<dbReference type="AlphaFoldDB" id="A0A0C2W018"/>
<evidence type="ECO:0000313" key="3">
    <source>
        <dbReference type="Proteomes" id="UP000031938"/>
    </source>
</evidence>
<dbReference type="STRING" id="889306.KP78_14340"/>
<dbReference type="Pfam" id="PF09964">
    <property type="entry name" value="DUF2198"/>
    <property type="match status" value="1"/>
</dbReference>
<dbReference type="InterPro" id="IPR019242">
    <property type="entry name" value="DUF2198"/>
</dbReference>
<dbReference type="EMBL" id="JXRP01000009">
    <property type="protein sequence ID" value="KIL49966.1"/>
    <property type="molecule type" value="Genomic_DNA"/>
</dbReference>
<accession>A0A0C2W018</accession>
<dbReference type="OrthoDB" id="2454250at2"/>
<sequence length="78" mass="8491">MGTKLIMAIFAPALLVVLFTRVTYSRTVGLLLTVALIAASSYKGYVGSWLIIIVDAASLTAGLWFANRFINKKKEKIA</sequence>
<keyword evidence="1" id="KW-0472">Membrane</keyword>
<evidence type="ECO:0000256" key="1">
    <source>
        <dbReference type="SAM" id="Phobius"/>
    </source>
</evidence>
<organism evidence="2 3">
    <name type="scientific">Jeotgalibacillus soli</name>
    <dbReference type="NCBI Taxonomy" id="889306"/>
    <lineage>
        <taxon>Bacteria</taxon>
        <taxon>Bacillati</taxon>
        <taxon>Bacillota</taxon>
        <taxon>Bacilli</taxon>
        <taxon>Bacillales</taxon>
        <taxon>Caryophanaceae</taxon>
        <taxon>Jeotgalibacillus</taxon>
    </lineage>
</organism>
<keyword evidence="1" id="KW-1133">Transmembrane helix</keyword>
<dbReference type="RefSeq" id="WP_041087277.1">
    <property type="nucleotide sequence ID" value="NZ_JXRP01000009.1"/>
</dbReference>
<dbReference type="PATRIC" id="fig|889306.3.peg.1444"/>
<proteinExistence type="predicted"/>
<protein>
    <recommendedName>
        <fullName evidence="4">Protein CsbA</fullName>
    </recommendedName>
</protein>
<reference evidence="2 3" key="1">
    <citation type="submission" date="2015-01" db="EMBL/GenBank/DDBJ databases">
        <title>Genome sequencing of Jeotgalibacillus soli.</title>
        <authorList>
            <person name="Goh K.M."/>
            <person name="Chan K.-G."/>
            <person name="Yaakop A.S."/>
            <person name="Ee R."/>
            <person name="Gan H.M."/>
            <person name="Chan C.S."/>
        </authorList>
    </citation>
    <scope>NUCLEOTIDE SEQUENCE [LARGE SCALE GENOMIC DNA]</scope>
    <source>
        <strain evidence="2 3">P9</strain>
    </source>
</reference>
<comment type="caution">
    <text evidence="2">The sequence shown here is derived from an EMBL/GenBank/DDBJ whole genome shotgun (WGS) entry which is preliminary data.</text>
</comment>
<keyword evidence="3" id="KW-1185">Reference proteome</keyword>
<dbReference type="Proteomes" id="UP000031938">
    <property type="component" value="Unassembled WGS sequence"/>
</dbReference>
<evidence type="ECO:0008006" key="4">
    <source>
        <dbReference type="Google" id="ProtNLM"/>
    </source>
</evidence>
<gene>
    <name evidence="2" type="ORF">KP78_14340</name>
</gene>
<keyword evidence="1" id="KW-0812">Transmembrane</keyword>
<feature type="transmembrane region" description="Helical" evidence="1">
    <location>
        <begin position="49"/>
        <end position="66"/>
    </location>
</feature>